<proteinExistence type="predicted"/>
<dbReference type="RefSeq" id="WP_118257107.1">
    <property type="nucleotide sequence ID" value="NZ_QRKN01000001.1"/>
</dbReference>
<sequence length="101" mass="12076">MNELEKENLRLKLTLISMIKQFYNYEITHEKANKYSVKYSENDELGEFVQCYFHMFESSGEYAWKSLGLTNIIVSESELDELENKLKERLLILLTQEKENK</sequence>
<gene>
    <name evidence="1" type="ORF">DW172_02810</name>
</gene>
<protein>
    <submittedName>
        <fullName evidence="1">Uncharacterized protein</fullName>
    </submittedName>
</protein>
<comment type="caution">
    <text evidence="1">The sequence shown here is derived from an EMBL/GenBank/DDBJ whole genome shotgun (WGS) entry which is preliminary data.</text>
</comment>
<accession>A0A414ZQT7</accession>
<reference evidence="1 2" key="1">
    <citation type="submission" date="2018-08" db="EMBL/GenBank/DDBJ databases">
        <title>A genome reference for cultivated species of the human gut microbiota.</title>
        <authorList>
            <person name="Zou Y."/>
            <person name="Xue W."/>
            <person name="Luo G."/>
        </authorList>
    </citation>
    <scope>NUCLEOTIDE SEQUENCE [LARGE SCALE GENOMIC DNA]</scope>
    <source>
        <strain evidence="1 2">AM16-11</strain>
    </source>
</reference>
<dbReference type="AlphaFoldDB" id="A0A414ZQT7"/>
<organism evidence="1 2">
    <name type="scientific">Agathobacter rectalis</name>
    <dbReference type="NCBI Taxonomy" id="39491"/>
    <lineage>
        <taxon>Bacteria</taxon>
        <taxon>Bacillati</taxon>
        <taxon>Bacillota</taxon>
        <taxon>Clostridia</taxon>
        <taxon>Lachnospirales</taxon>
        <taxon>Lachnospiraceae</taxon>
        <taxon>Agathobacter</taxon>
    </lineage>
</organism>
<name>A0A414ZQT7_9FIRM</name>
<evidence type="ECO:0000313" key="2">
    <source>
        <dbReference type="Proteomes" id="UP000285865"/>
    </source>
</evidence>
<dbReference type="EMBL" id="QRKN01000001">
    <property type="protein sequence ID" value="RHI25631.1"/>
    <property type="molecule type" value="Genomic_DNA"/>
</dbReference>
<dbReference type="Proteomes" id="UP000285865">
    <property type="component" value="Unassembled WGS sequence"/>
</dbReference>
<evidence type="ECO:0000313" key="1">
    <source>
        <dbReference type="EMBL" id="RHI25631.1"/>
    </source>
</evidence>